<dbReference type="PANTHER" id="PTHR11736:SF14">
    <property type="entry name" value="NSE3 HOMOLOG, SMC5-SMC6 COMPLEX COMPONENT"/>
    <property type="match status" value="1"/>
</dbReference>
<dbReference type="Gene3D" id="1.10.10.1210">
    <property type="entry name" value="MAGE homology domain, winged helix WH2 motif"/>
    <property type="match status" value="1"/>
</dbReference>
<reference evidence="3 4" key="1">
    <citation type="journal article" date="2016" name="Nat. Commun.">
        <title>Ectomycorrhizal ecology is imprinted in the genome of the dominant symbiotic fungus Cenococcum geophilum.</title>
        <authorList>
            <consortium name="DOE Joint Genome Institute"/>
            <person name="Peter M."/>
            <person name="Kohler A."/>
            <person name="Ohm R.A."/>
            <person name="Kuo A."/>
            <person name="Krutzmann J."/>
            <person name="Morin E."/>
            <person name="Arend M."/>
            <person name="Barry K.W."/>
            <person name="Binder M."/>
            <person name="Choi C."/>
            <person name="Clum A."/>
            <person name="Copeland A."/>
            <person name="Grisel N."/>
            <person name="Haridas S."/>
            <person name="Kipfer T."/>
            <person name="LaButti K."/>
            <person name="Lindquist E."/>
            <person name="Lipzen A."/>
            <person name="Maire R."/>
            <person name="Meier B."/>
            <person name="Mihaltcheva S."/>
            <person name="Molinier V."/>
            <person name="Murat C."/>
            <person name="Poggeler S."/>
            <person name="Quandt C.A."/>
            <person name="Sperisen C."/>
            <person name="Tritt A."/>
            <person name="Tisserant E."/>
            <person name="Crous P.W."/>
            <person name="Henrissat B."/>
            <person name="Nehls U."/>
            <person name="Egli S."/>
            <person name="Spatafora J.W."/>
            <person name="Grigoriev I.V."/>
            <person name="Martin F.M."/>
        </authorList>
    </citation>
    <scope>NUCLEOTIDE SEQUENCE [LARGE SCALE GENOMIC DNA]</scope>
    <source>
        <strain evidence="3 4">CBS 207.34</strain>
    </source>
</reference>
<accession>A0A8E2EZ61</accession>
<keyword evidence="4" id="KW-1185">Reference proteome</keyword>
<protein>
    <submittedName>
        <fullName evidence="3">MAGE-domain-containing protein</fullName>
    </submittedName>
</protein>
<dbReference type="Gene3D" id="1.10.10.1200">
    <property type="entry name" value="MAGE homology domain, winged helix WH1 motif"/>
    <property type="match status" value="1"/>
</dbReference>
<organism evidence="3 4">
    <name type="scientific">Glonium stellatum</name>
    <dbReference type="NCBI Taxonomy" id="574774"/>
    <lineage>
        <taxon>Eukaryota</taxon>
        <taxon>Fungi</taxon>
        <taxon>Dikarya</taxon>
        <taxon>Ascomycota</taxon>
        <taxon>Pezizomycotina</taxon>
        <taxon>Dothideomycetes</taxon>
        <taxon>Pleosporomycetidae</taxon>
        <taxon>Gloniales</taxon>
        <taxon>Gloniaceae</taxon>
        <taxon>Glonium</taxon>
    </lineage>
</organism>
<name>A0A8E2EZ61_9PEZI</name>
<dbReference type="EMBL" id="KV749888">
    <property type="protein sequence ID" value="OCL07350.1"/>
    <property type="molecule type" value="Genomic_DNA"/>
</dbReference>
<dbReference type="OrthoDB" id="205198at2759"/>
<feature type="domain" description="MAGE" evidence="2">
    <location>
        <begin position="57"/>
        <end position="117"/>
    </location>
</feature>
<evidence type="ECO:0000313" key="3">
    <source>
        <dbReference type="EMBL" id="OCL07350.1"/>
    </source>
</evidence>
<dbReference type="GO" id="GO:0006281">
    <property type="term" value="P:DNA repair"/>
    <property type="evidence" value="ECO:0007669"/>
    <property type="project" value="TreeGrafter"/>
</dbReference>
<evidence type="ECO:0000313" key="4">
    <source>
        <dbReference type="Proteomes" id="UP000250140"/>
    </source>
</evidence>
<dbReference type="SMART" id="SM01373">
    <property type="entry name" value="MAGE"/>
    <property type="match status" value="1"/>
</dbReference>
<dbReference type="InterPro" id="IPR037445">
    <property type="entry name" value="MAGE"/>
</dbReference>
<dbReference type="InterPro" id="IPR041899">
    <property type="entry name" value="MAGE_WH2"/>
</dbReference>
<sequence length="331" mass="36402">MPLIRKRRAPVEEASEDEGTPVSEARTQQQSRLESPGSEADDYADGDQEGEVSSGSVEQLAKKLVRLALACEYARASIKRQDINTKVLGTRSKLFKPVFDEAQLQLKYVFGMEMTELPGREKVTIQQKRAAQKSESTSKSSNSWVLTSTLPAKYRDPAIITPPRVPTAATESAYIGLYTFITSIIYLAGGSLPEAKLDRYLKRTNADQSTPVDKTDKLLARMVREGYIVKVKERNDGEETVDYVVGPRGKVEVGEDGVAGLVRSVYGENAAEDLEKRIERSLGLGERRAAGPTAGASTQNGTKRGAGRQRRQPAEDGQQVEEDDSDEEEEE</sequence>
<dbReference type="GO" id="GO:0005634">
    <property type="term" value="C:nucleus"/>
    <property type="evidence" value="ECO:0007669"/>
    <property type="project" value="TreeGrafter"/>
</dbReference>
<feature type="region of interest" description="Disordered" evidence="1">
    <location>
        <begin position="282"/>
        <end position="331"/>
    </location>
</feature>
<dbReference type="AlphaFoldDB" id="A0A8E2EZ61"/>
<dbReference type="Pfam" id="PF01454">
    <property type="entry name" value="MAGE"/>
    <property type="match status" value="1"/>
</dbReference>
<feature type="compositionally biased region" description="Acidic residues" evidence="1">
    <location>
        <begin position="318"/>
        <end position="331"/>
    </location>
</feature>
<evidence type="ECO:0000256" key="1">
    <source>
        <dbReference type="SAM" id="MobiDB-lite"/>
    </source>
</evidence>
<gene>
    <name evidence="3" type="ORF">AOQ84DRAFT_389568</name>
</gene>
<proteinExistence type="predicted"/>
<feature type="compositionally biased region" description="Acidic residues" evidence="1">
    <location>
        <begin position="39"/>
        <end position="50"/>
    </location>
</feature>
<feature type="region of interest" description="Disordered" evidence="1">
    <location>
        <begin position="1"/>
        <end position="55"/>
    </location>
</feature>
<dbReference type="PANTHER" id="PTHR11736">
    <property type="entry name" value="MELANOMA-ASSOCIATED ANTIGEN MAGE ANTIGEN"/>
    <property type="match status" value="1"/>
</dbReference>
<dbReference type="PROSITE" id="PS50838">
    <property type="entry name" value="MAGE"/>
    <property type="match status" value="1"/>
</dbReference>
<dbReference type="Proteomes" id="UP000250140">
    <property type="component" value="Unassembled WGS sequence"/>
</dbReference>
<dbReference type="InterPro" id="IPR041898">
    <property type="entry name" value="MAGE_WH1"/>
</dbReference>
<dbReference type="InterPro" id="IPR002190">
    <property type="entry name" value="MHD_dom"/>
</dbReference>
<evidence type="ECO:0000259" key="2">
    <source>
        <dbReference type="PROSITE" id="PS50838"/>
    </source>
</evidence>